<keyword evidence="2" id="KW-1185">Reference proteome</keyword>
<evidence type="ECO:0008006" key="3">
    <source>
        <dbReference type="Google" id="ProtNLM"/>
    </source>
</evidence>
<evidence type="ECO:0000313" key="2">
    <source>
        <dbReference type="Proteomes" id="UP000276133"/>
    </source>
</evidence>
<dbReference type="Proteomes" id="UP000276133">
    <property type="component" value="Unassembled WGS sequence"/>
</dbReference>
<name>A0A3M7SAG4_BRAPC</name>
<feature type="non-terminal residue" evidence="1">
    <location>
        <position position="1"/>
    </location>
</feature>
<gene>
    <name evidence="1" type="ORF">BpHYR1_046781</name>
</gene>
<dbReference type="EMBL" id="REGN01001753">
    <property type="protein sequence ID" value="RNA32761.1"/>
    <property type="molecule type" value="Genomic_DNA"/>
</dbReference>
<organism evidence="1 2">
    <name type="scientific">Brachionus plicatilis</name>
    <name type="common">Marine rotifer</name>
    <name type="synonym">Brachionus muelleri</name>
    <dbReference type="NCBI Taxonomy" id="10195"/>
    <lineage>
        <taxon>Eukaryota</taxon>
        <taxon>Metazoa</taxon>
        <taxon>Spiralia</taxon>
        <taxon>Gnathifera</taxon>
        <taxon>Rotifera</taxon>
        <taxon>Eurotatoria</taxon>
        <taxon>Monogononta</taxon>
        <taxon>Pseudotrocha</taxon>
        <taxon>Ploima</taxon>
        <taxon>Brachionidae</taxon>
        <taxon>Brachionus</taxon>
    </lineage>
</organism>
<sequence length="242" mass="28452">ETNITVDGNRLPCVNGFEYLGLPIGNHKFMSDFIEDKWKKVERSFYSLYGLGVKPSISNPSLIVFLFKQYCQSIFRHVLDNIRIPCSMLKEFDSRQSMIIKRMIGLKKFTHTTPLNEALNLESVSQIYYKHKIFFLEQLTRDPGCYELFSYMRENETFSKKNTSFCAQLNVLEDRLYINCLDYQPKMVKTLIEFSFKSLNTGLVDSIRFVINKINHRVNEEFNIFFCYSLLNGLLRVDFAQV</sequence>
<proteinExistence type="predicted"/>
<reference evidence="1 2" key="1">
    <citation type="journal article" date="2018" name="Sci. Rep.">
        <title>Genomic signatures of local adaptation to the degree of environmental predictability in rotifers.</title>
        <authorList>
            <person name="Franch-Gras L."/>
            <person name="Hahn C."/>
            <person name="Garcia-Roger E.M."/>
            <person name="Carmona M.J."/>
            <person name="Serra M."/>
            <person name="Gomez A."/>
        </authorList>
    </citation>
    <scope>NUCLEOTIDE SEQUENCE [LARGE SCALE GENOMIC DNA]</scope>
    <source>
        <strain evidence="1">HYR1</strain>
    </source>
</reference>
<comment type="caution">
    <text evidence="1">The sequence shown here is derived from an EMBL/GenBank/DDBJ whole genome shotgun (WGS) entry which is preliminary data.</text>
</comment>
<accession>A0A3M7SAG4</accession>
<protein>
    <recommendedName>
        <fullName evidence="3">RNA-directed DNA polymerase from mobile element jockey-like</fullName>
    </recommendedName>
</protein>
<dbReference type="OrthoDB" id="10358551at2759"/>
<evidence type="ECO:0000313" key="1">
    <source>
        <dbReference type="EMBL" id="RNA32761.1"/>
    </source>
</evidence>
<dbReference type="AlphaFoldDB" id="A0A3M7SAG4"/>